<proteinExistence type="predicted"/>
<name>A0ABX8WK68_9HYPH</name>
<feature type="compositionally biased region" description="Gly residues" evidence="1">
    <location>
        <begin position="32"/>
        <end position="43"/>
    </location>
</feature>
<evidence type="ECO:0000313" key="3">
    <source>
        <dbReference type="Proteomes" id="UP000825799"/>
    </source>
</evidence>
<evidence type="ECO:0000256" key="1">
    <source>
        <dbReference type="SAM" id="MobiDB-lite"/>
    </source>
</evidence>
<dbReference type="EMBL" id="CP080590">
    <property type="protein sequence ID" value="QYO79213.1"/>
    <property type="molecule type" value="Genomic_DNA"/>
</dbReference>
<feature type="region of interest" description="Disordered" evidence="1">
    <location>
        <begin position="28"/>
        <end position="65"/>
    </location>
</feature>
<organism evidence="2 3">
    <name type="scientific">Devosia salina</name>
    <dbReference type="NCBI Taxonomy" id="2860336"/>
    <lineage>
        <taxon>Bacteria</taxon>
        <taxon>Pseudomonadati</taxon>
        <taxon>Pseudomonadota</taxon>
        <taxon>Alphaproteobacteria</taxon>
        <taxon>Hyphomicrobiales</taxon>
        <taxon>Devosiaceae</taxon>
        <taxon>Devosia</taxon>
    </lineage>
</organism>
<reference evidence="2 3" key="1">
    <citation type="submission" date="2021-08" db="EMBL/GenBank/DDBJ databases">
        <title>Devosia salina sp. nov., isolated from the South China Sea sediment.</title>
        <authorList>
            <person name="Zhou Z."/>
        </authorList>
    </citation>
    <scope>NUCLEOTIDE SEQUENCE [LARGE SCALE GENOMIC DNA]</scope>
    <source>
        <strain evidence="2 3">SCS-3</strain>
    </source>
</reference>
<accession>A0ABX8WK68</accession>
<protein>
    <submittedName>
        <fullName evidence="2">Uncharacterized protein</fullName>
    </submittedName>
</protein>
<dbReference type="Proteomes" id="UP000825799">
    <property type="component" value="Chromosome"/>
</dbReference>
<sequence>MTPSNASQTEASNIRARIDKANAKLGKVSAGGHLGGTHFGQVGGDAKTKYRGSGGGKTRRNDGRN</sequence>
<dbReference type="RefSeq" id="WP_220307658.1">
    <property type="nucleotide sequence ID" value="NZ_CP080590.1"/>
</dbReference>
<gene>
    <name evidence="2" type="ORF">K1X15_16000</name>
</gene>
<evidence type="ECO:0000313" key="2">
    <source>
        <dbReference type="EMBL" id="QYO79213.1"/>
    </source>
</evidence>
<keyword evidence="3" id="KW-1185">Reference proteome</keyword>